<gene>
    <name evidence="2" type="ORF">SAMN06295987_101975</name>
</gene>
<dbReference type="EMBL" id="FVZE01000001">
    <property type="protein sequence ID" value="SLJ89303.1"/>
    <property type="molecule type" value="Genomic_DNA"/>
</dbReference>
<evidence type="ECO:0000256" key="1">
    <source>
        <dbReference type="SAM" id="SignalP"/>
    </source>
</evidence>
<sequence length="622" mass="69318">MKFRNAVSLLALGMSCALALPVGPVTADAATRTSRQVSAADAERNRLRLLRLFAEDAQREDDLDPLTPLYGGDGAGTTAEGAPFERLYTDALDRDIQVSASRSREVLQTIDRATLPPDLQLSYDTFAALKDEELAWLQPELRRLTKVRPFNHFGGLHVEFPAMIAPGGTNDYADEADYRRAIALYRAFPRVIDNAIARFRQGMASGVVEPRLTVINMIAQIDALLAQPYEQSPFSAPLRQAPETLSAKSRKALEPALRGATREAIWPAYRRLRQFLQDDYLPTARASVGLGDMKGGAQLYRALIRRETTLSLEPEAIHELGLSEVARIQREMDGVREQLGIAETLPAFFDEIRDDPRFHPTNDSQLTDGFMRIGKQVEAALPRWFDRVPETPMLIEPYPAYREKFEAGGSYSEGAPDRGKPGVFYYNTYDLPHRFLSGMTTLYMHEGVPGHHFQISLAQENQSLPGFQRYGGNSAFVEGWALYAETLGYGMGFYKDPLQHWGTLDDEMLRAMRLVVDTGIHAKGWSRQQAIDYMLANSGMGRSDAEAEVDRYIAMPAQALAYKIGALTIQRLRDKAQAQLGPRFDIRSFHEEVLGSGALPLPILEAKIDGWIAASRPHRAGN</sequence>
<dbReference type="Proteomes" id="UP000190989">
    <property type="component" value="Unassembled WGS sequence"/>
</dbReference>
<evidence type="ECO:0000313" key="2">
    <source>
        <dbReference type="EMBL" id="SLJ89303.1"/>
    </source>
</evidence>
<dbReference type="AlphaFoldDB" id="A0A1U6H0K8"/>
<dbReference type="RefSeq" id="WP_079729611.1">
    <property type="nucleotide sequence ID" value="NZ_FVZE01000001.1"/>
</dbReference>
<keyword evidence="1" id="KW-0732">Signal</keyword>
<feature type="signal peptide" evidence="1">
    <location>
        <begin position="1"/>
        <end position="19"/>
    </location>
</feature>
<feature type="chain" id="PRO_5010540759" evidence="1">
    <location>
        <begin position="20"/>
        <end position="622"/>
    </location>
</feature>
<keyword evidence="3" id="KW-1185">Reference proteome</keyword>
<accession>A0A1U6H0K8</accession>
<dbReference type="STRING" id="428990.SAMN06295987_101975"/>
<organism evidence="2 3">
    <name type="scientific">Novosphingobium mathurense</name>
    <dbReference type="NCBI Taxonomy" id="428990"/>
    <lineage>
        <taxon>Bacteria</taxon>
        <taxon>Pseudomonadati</taxon>
        <taxon>Pseudomonadota</taxon>
        <taxon>Alphaproteobacteria</taxon>
        <taxon>Sphingomonadales</taxon>
        <taxon>Sphingomonadaceae</taxon>
        <taxon>Novosphingobium</taxon>
    </lineage>
</organism>
<dbReference type="InterPro" id="IPR010281">
    <property type="entry name" value="DUF885"/>
</dbReference>
<proteinExistence type="predicted"/>
<dbReference type="PROSITE" id="PS51257">
    <property type="entry name" value="PROKAR_LIPOPROTEIN"/>
    <property type="match status" value="1"/>
</dbReference>
<dbReference type="PANTHER" id="PTHR33361">
    <property type="entry name" value="GLR0591 PROTEIN"/>
    <property type="match status" value="1"/>
</dbReference>
<dbReference type="PANTHER" id="PTHR33361:SF16">
    <property type="entry name" value="DUF885 DOMAIN-CONTAINING PROTEIN"/>
    <property type="match status" value="1"/>
</dbReference>
<evidence type="ECO:0000313" key="3">
    <source>
        <dbReference type="Proteomes" id="UP000190989"/>
    </source>
</evidence>
<reference evidence="3" key="1">
    <citation type="submission" date="2017-02" db="EMBL/GenBank/DDBJ databases">
        <authorList>
            <person name="Varghese N."/>
            <person name="Submissions S."/>
        </authorList>
    </citation>
    <scope>NUCLEOTIDE SEQUENCE [LARGE SCALE GENOMIC DNA]</scope>
    <source>
        <strain evidence="3">SM117</strain>
    </source>
</reference>
<protein>
    <submittedName>
        <fullName evidence="2">Uncharacterized conserved protein, DUF885 familyt</fullName>
    </submittedName>
</protein>
<name>A0A1U6H0K8_9SPHN</name>
<dbReference type="Pfam" id="PF05960">
    <property type="entry name" value="DUF885"/>
    <property type="match status" value="1"/>
</dbReference>